<dbReference type="EMBL" id="GEDG01035787">
    <property type="protein sequence ID" value="JAP09041.1"/>
    <property type="molecule type" value="Transcribed_RNA"/>
</dbReference>
<evidence type="ECO:0000256" key="1">
    <source>
        <dbReference type="SAM" id="Phobius"/>
    </source>
</evidence>
<organism evidence="2">
    <name type="scientific">Solanum chacoense</name>
    <name type="common">Chaco potato</name>
    <dbReference type="NCBI Taxonomy" id="4108"/>
    <lineage>
        <taxon>Eukaryota</taxon>
        <taxon>Viridiplantae</taxon>
        <taxon>Streptophyta</taxon>
        <taxon>Embryophyta</taxon>
        <taxon>Tracheophyta</taxon>
        <taxon>Spermatophyta</taxon>
        <taxon>Magnoliopsida</taxon>
        <taxon>eudicotyledons</taxon>
        <taxon>Gunneridae</taxon>
        <taxon>Pentapetalae</taxon>
        <taxon>asterids</taxon>
        <taxon>lamiids</taxon>
        <taxon>Solanales</taxon>
        <taxon>Solanaceae</taxon>
        <taxon>Solanoideae</taxon>
        <taxon>Solaneae</taxon>
        <taxon>Solanum</taxon>
    </lineage>
</organism>
<keyword evidence="1" id="KW-0472">Membrane</keyword>
<keyword evidence="1" id="KW-0812">Transmembrane</keyword>
<name>A0A0V0GLF4_SOLCH</name>
<feature type="transmembrane region" description="Helical" evidence="1">
    <location>
        <begin position="38"/>
        <end position="62"/>
    </location>
</feature>
<accession>A0A0V0GLF4</accession>
<reference evidence="2" key="1">
    <citation type="submission" date="2015-12" db="EMBL/GenBank/DDBJ databases">
        <title>Gene expression during late stages of embryo sac development: a critical building block for successful pollen-pistil interactions.</title>
        <authorList>
            <person name="Liu Y."/>
            <person name="Joly V."/>
            <person name="Sabar M."/>
            <person name="Matton D.P."/>
        </authorList>
    </citation>
    <scope>NUCLEOTIDE SEQUENCE</scope>
</reference>
<dbReference type="AlphaFoldDB" id="A0A0V0GLF4"/>
<evidence type="ECO:0000313" key="2">
    <source>
        <dbReference type="EMBL" id="JAP09041.1"/>
    </source>
</evidence>
<sequence length="96" mass="11634">MYPLWLMLRINLIKILMMMRKTITVRIINILMMRKKVAVIIFKILLMIKTVTVIIMKILMIWRRIILMKILMIWRKTSSDYHQGFIRSRLPSKADS</sequence>
<protein>
    <submittedName>
        <fullName evidence="2">Putative ovule protein</fullName>
    </submittedName>
</protein>
<proteinExistence type="predicted"/>
<keyword evidence="1" id="KW-1133">Transmembrane helix</keyword>